<dbReference type="EMBL" id="CP101118">
    <property type="protein sequence ID" value="WZF87574.1"/>
    <property type="molecule type" value="Genomic_DNA"/>
</dbReference>
<comment type="subcellular location">
    <subcellularLocation>
        <location evidence="1">Membrane</location>
        <topology evidence="1">Multi-pass membrane protein</topology>
    </subcellularLocation>
</comment>
<dbReference type="InterPro" id="IPR051401">
    <property type="entry name" value="GtrA_CellWall_Glycosyl"/>
</dbReference>
<evidence type="ECO:0000256" key="2">
    <source>
        <dbReference type="ARBA" id="ARBA00009399"/>
    </source>
</evidence>
<dbReference type="PANTHER" id="PTHR38459:SF1">
    <property type="entry name" value="PROPHAGE BACTOPRENOL-LINKED GLUCOSE TRANSLOCASE HOMOLOG"/>
    <property type="match status" value="1"/>
</dbReference>
<name>A0ABZ2VYM0_9GAMM</name>
<dbReference type="Proteomes" id="UP001475781">
    <property type="component" value="Chromosome"/>
</dbReference>
<evidence type="ECO:0000259" key="7">
    <source>
        <dbReference type="Pfam" id="PF04138"/>
    </source>
</evidence>
<evidence type="ECO:0000256" key="1">
    <source>
        <dbReference type="ARBA" id="ARBA00004141"/>
    </source>
</evidence>
<gene>
    <name evidence="8" type="ORF">NLK58_14645</name>
</gene>
<reference evidence="8 9" key="1">
    <citation type="submission" date="2022-07" db="EMBL/GenBank/DDBJ databases">
        <title>A copper resistant bacterium isolated from sediment samples of deep sea hydrothermal areas.</title>
        <authorList>
            <person name="Zeng X."/>
        </authorList>
    </citation>
    <scope>NUCLEOTIDE SEQUENCE [LARGE SCALE GENOMIC DNA]</scope>
    <source>
        <strain evidence="9">CuT 6</strain>
    </source>
</reference>
<protein>
    <submittedName>
        <fullName evidence="8">GtrA family protein</fullName>
    </submittedName>
</protein>
<organism evidence="8 9">
    <name type="scientific">Marinobacter metalliresistant</name>
    <dbReference type="NCBI Taxonomy" id="2961995"/>
    <lineage>
        <taxon>Bacteria</taxon>
        <taxon>Pseudomonadati</taxon>
        <taxon>Pseudomonadota</taxon>
        <taxon>Gammaproteobacteria</taxon>
        <taxon>Pseudomonadales</taxon>
        <taxon>Marinobacteraceae</taxon>
        <taxon>Marinobacter</taxon>
    </lineage>
</organism>
<feature type="domain" description="GtrA/DPMS transmembrane" evidence="7">
    <location>
        <begin position="16"/>
        <end position="128"/>
    </location>
</feature>
<comment type="similarity">
    <text evidence="2">Belongs to the GtrA family.</text>
</comment>
<evidence type="ECO:0000256" key="3">
    <source>
        <dbReference type="ARBA" id="ARBA00022692"/>
    </source>
</evidence>
<dbReference type="RefSeq" id="WP_117620412.1">
    <property type="nucleotide sequence ID" value="NZ_CP101118.1"/>
</dbReference>
<dbReference type="Pfam" id="PF04138">
    <property type="entry name" value="GtrA_DPMS_TM"/>
    <property type="match status" value="1"/>
</dbReference>
<feature type="transmembrane region" description="Helical" evidence="6">
    <location>
        <begin position="105"/>
        <end position="123"/>
    </location>
</feature>
<evidence type="ECO:0000256" key="4">
    <source>
        <dbReference type="ARBA" id="ARBA00022989"/>
    </source>
</evidence>
<dbReference type="PANTHER" id="PTHR38459">
    <property type="entry name" value="PROPHAGE BACTOPRENOL-LINKED GLUCOSE TRANSLOCASE HOMOLOG"/>
    <property type="match status" value="1"/>
</dbReference>
<sequence length="137" mass="14986">MKLPDLLTNEWGRLPRFLLAGGFATLLHWLTMLALIGFGMSAVVATTIGATIGLLMNYLAQHRYAFCSGLPHRIAFPRYLTGASLGWILNLLSFSLLLAAGISVALSQLIATGLVAFANYLFAERFVFHEEPTTDIQ</sequence>
<evidence type="ECO:0000313" key="9">
    <source>
        <dbReference type="Proteomes" id="UP001475781"/>
    </source>
</evidence>
<evidence type="ECO:0000313" key="8">
    <source>
        <dbReference type="EMBL" id="WZF87574.1"/>
    </source>
</evidence>
<keyword evidence="4 6" id="KW-1133">Transmembrane helix</keyword>
<keyword evidence="5 6" id="KW-0472">Membrane</keyword>
<keyword evidence="9" id="KW-1185">Reference proteome</keyword>
<dbReference type="InterPro" id="IPR007267">
    <property type="entry name" value="GtrA_DPMS_TM"/>
</dbReference>
<keyword evidence="3 6" id="KW-0812">Transmembrane</keyword>
<feature type="transmembrane region" description="Helical" evidence="6">
    <location>
        <begin position="26"/>
        <end position="59"/>
    </location>
</feature>
<proteinExistence type="inferred from homology"/>
<evidence type="ECO:0000256" key="5">
    <source>
        <dbReference type="ARBA" id="ARBA00023136"/>
    </source>
</evidence>
<evidence type="ECO:0000256" key="6">
    <source>
        <dbReference type="SAM" id="Phobius"/>
    </source>
</evidence>
<accession>A0ABZ2VYM0</accession>
<feature type="transmembrane region" description="Helical" evidence="6">
    <location>
        <begin position="79"/>
        <end position="99"/>
    </location>
</feature>